<evidence type="ECO:0000313" key="2">
    <source>
        <dbReference type="Proteomes" id="UP000753908"/>
    </source>
</evidence>
<sequence length="264" mass="29563">MFGGFAGTKNTPGTDWGEQMLNTVASKTIRHLFTRSESIEVAVRCYPSSKLLQGIIDSFKMSGRGLVIRKEFRTEEMSFETDAVSLDFGSVLKGQLNLKQPTQAIAQVVLTQDDINESFKAELVRKRLENLSIPALDELSGGQPISFTDVQVQLQPNNRIRLFAKGNLPEHGLVPISMSSTLAVERRRRVLFQDAQFEPDAVPESFREISQTLTTALAEILNNMVDLDRFNLDGVTMRINRLETQGTRLIFSGYAQIERVPNNP</sequence>
<comment type="caution">
    <text evidence="1">The sequence shown here is derived from an EMBL/GenBank/DDBJ whole genome shotgun (WGS) entry which is preliminary data.</text>
</comment>
<accession>A0A951PII7</accession>
<organism evidence="1 2">
    <name type="scientific">Symplocastrum torsivum CPER-KK1</name>
    <dbReference type="NCBI Taxonomy" id="450513"/>
    <lineage>
        <taxon>Bacteria</taxon>
        <taxon>Bacillati</taxon>
        <taxon>Cyanobacteriota</taxon>
        <taxon>Cyanophyceae</taxon>
        <taxon>Oscillatoriophycideae</taxon>
        <taxon>Oscillatoriales</taxon>
        <taxon>Microcoleaceae</taxon>
        <taxon>Symplocastrum</taxon>
    </lineage>
</organism>
<dbReference type="EMBL" id="JAHHIF010000007">
    <property type="protein sequence ID" value="MBW4544147.1"/>
    <property type="molecule type" value="Genomic_DNA"/>
</dbReference>
<reference evidence="1" key="2">
    <citation type="journal article" date="2022" name="Microbiol. Resour. Announc.">
        <title>Metagenome Sequencing to Explore Phylogenomics of Terrestrial Cyanobacteria.</title>
        <authorList>
            <person name="Ward R.D."/>
            <person name="Stajich J.E."/>
            <person name="Johansen J.R."/>
            <person name="Huntemann M."/>
            <person name="Clum A."/>
            <person name="Foster B."/>
            <person name="Foster B."/>
            <person name="Roux S."/>
            <person name="Palaniappan K."/>
            <person name="Varghese N."/>
            <person name="Mukherjee S."/>
            <person name="Reddy T.B.K."/>
            <person name="Daum C."/>
            <person name="Copeland A."/>
            <person name="Chen I.A."/>
            <person name="Ivanova N.N."/>
            <person name="Kyrpides N.C."/>
            <person name="Shapiro N."/>
            <person name="Eloe-Fadrosh E.A."/>
            <person name="Pietrasiak N."/>
        </authorList>
    </citation>
    <scope>NUCLEOTIDE SEQUENCE</scope>
    <source>
        <strain evidence="1">CPER-KK1</strain>
    </source>
</reference>
<name>A0A951PII7_9CYAN</name>
<evidence type="ECO:0000313" key="1">
    <source>
        <dbReference type="EMBL" id="MBW4544147.1"/>
    </source>
</evidence>
<dbReference type="InterPro" id="IPR021373">
    <property type="entry name" value="DUF2993"/>
</dbReference>
<proteinExistence type="predicted"/>
<dbReference type="Pfam" id="PF11209">
    <property type="entry name" value="LmeA"/>
    <property type="match status" value="1"/>
</dbReference>
<gene>
    <name evidence="1" type="ORF">KME25_06860</name>
</gene>
<reference evidence="1" key="1">
    <citation type="submission" date="2021-05" db="EMBL/GenBank/DDBJ databases">
        <authorList>
            <person name="Pietrasiak N."/>
            <person name="Ward R."/>
            <person name="Stajich J.E."/>
            <person name="Kurbessoian T."/>
        </authorList>
    </citation>
    <scope>NUCLEOTIDE SEQUENCE</scope>
    <source>
        <strain evidence="1">CPER-KK1</strain>
    </source>
</reference>
<dbReference type="Proteomes" id="UP000753908">
    <property type="component" value="Unassembled WGS sequence"/>
</dbReference>
<protein>
    <submittedName>
        <fullName evidence="1">DUF2993 domain-containing protein</fullName>
    </submittedName>
</protein>
<dbReference type="AlphaFoldDB" id="A0A951PII7"/>